<name>A0A1Y1U7H3_9TREE</name>
<feature type="compositionally biased region" description="Polar residues" evidence="1">
    <location>
        <begin position="384"/>
        <end position="395"/>
    </location>
</feature>
<feature type="region of interest" description="Disordered" evidence="1">
    <location>
        <begin position="359"/>
        <end position="433"/>
    </location>
</feature>
<dbReference type="InParanoid" id="A0A1Y1U7H3"/>
<comment type="caution">
    <text evidence="2">The sequence shown here is derived from an EMBL/GenBank/DDBJ whole genome shotgun (WGS) entry which is preliminary data.</text>
</comment>
<dbReference type="AlphaFoldDB" id="A0A1Y1U7H3"/>
<sequence length="433" mass="47719">MARSYTPLWRAPLISTSPTTNSFDLDPTLTPHRRSSLPSSVRSPPPPQPRPFEIHYDPCAGPRKAPRPPQYRHRRKRSRHMRFKDPAHSGLFTLTEVMEEEEVRPVAYATPSISRTPSAVPSSTCFPCPSPRVELSTTSDVLAVGEMEEIVLEETSTEEEVPCSPPFVFDELIPETLARPSRRPPPLDLSKKPLSRYRSHPFASSHPPSEPRPLSDSSLLSPLPILSPGVFRARQRSASTPSPQEETAFKMARPLEDIRPPHSRHETSSATSSRGSDVDLESVLQELLASCGEISPRFSQDYSEDWTVFVEKGNERPLSCQSLTSEASCDMASFPLPPARQLGSPIALSPLLVTPVTPPETTCNPFDSPVTRTSERGTSWRPKLSSTHSFLQAMSRNEEMLPASPTPSGSTSSSGSSGSRLPKRKGLPEMWLA</sequence>
<dbReference type="RefSeq" id="XP_021868250.1">
    <property type="nucleotide sequence ID" value="XM_022018687.1"/>
</dbReference>
<dbReference type="EMBL" id="NBSH01000016">
    <property type="protein sequence ID" value="ORX33962.1"/>
    <property type="molecule type" value="Genomic_DNA"/>
</dbReference>
<gene>
    <name evidence="2" type="ORF">BD324DRAFT_653660</name>
</gene>
<feature type="compositionally biased region" description="Polar residues" evidence="1">
    <location>
        <begin position="14"/>
        <end position="23"/>
    </location>
</feature>
<feature type="compositionally biased region" description="Low complexity" evidence="1">
    <location>
        <begin position="406"/>
        <end position="419"/>
    </location>
</feature>
<feature type="region of interest" description="Disordered" evidence="1">
    <location>
        <begin position="174"/>
        <end position="219"/>
    </location>
</feature>
<feature type="compositionally biased region" description="Basic and acidic residues" evidence="1">
    <location>
        <begin position="253"/>
        <end position="267"/>
    </location>
</feature>
<keyword evidence="3" id="KW-1185">Reference proteome</keyword>
<feature type="compositionally biased region" description="Polar residues" evidence="1">
    <location>
        <begin position="236"/>
        <end position="245"/>
    </location>
</feature>
<feature type="region of interest" description="Disordered" evidence="1">
    <location>
        <begin position="233"/>
        <end position="278"/>
    </location>
</feature>
<protein>
    <submittedName>
        <fullName evidence="2">Uncharacterized protein</fullName>
    </submittedName>
</protein>
<dbReference type="Proteomes" id="UP000193218">
    <property type="component" value="Unassembled WGS sequence"/>
</dbReference>
<feature type="region of interest" description="Disordered" evidence="1">
    <location>
        <begin position="1"/>
        <end position="82"/>
    </location>
</feature>
<dbReference type="GeneID" id="33560496"/>
<accession>A0A1Y1U7H3</accession>
<organism evidence="2 3">
    <name type="scientific">Kockovaella imperatae</name>
    <dbReference type="NCBI Taxonomy" id="4999"/>
    <lineage>
        <taxon>Eukaryota</taxon>
        <taxon>Fungi</taxon>
        <taxon>Dikarya</taxon>
        <taxon>Basidiomycota</taxon>
        <taxon>Agaricomycotina</taxon>
        <taxon>Tremellomycetes</taxon>
        <taxon>Tremellales</taxon>
        <taxon>Cuniculitremaceae</taxon>
        <taxon>Kockovaella</taxon>
    </lineage>
</organism>
<evidence type="ECO:0000313" key="2">
    <source>
        <dbReference type="EMBL" id="ORX33962.1"/>
    </source>
</evidence>
<proteinExistence type="predicted"/>
<reference evidence="2 3" key="1">
    <citation type="submission" date="2017-03" db="EMBL/GenBank/DDBJ databases">
        <title>Widespread Adenine N6-methylation of Active Genes in Fungi.</title>
        <authorList>
            <consortium name="DOE Joint Genome Institute"/>
            <person name="Mondo S.J."/>
            <person name="Dannebaum R.O."/>
            <person name="Kuo R.C."/>
            <person name="Louie K.B."/>
            <person name="Bewick A.J."/>
            <person name="Labutti K."/>
            <person name="Haridas S."/>
            <person name="Kuo A."/>
            <person name="Salamov A."/>
            <person name="Ahrendt S.R."/>
            <person name="Lau R."/>
            <person name="Bowen B.P."/>
            <person name="Lipzen A."/>
            <person name="Sullivan W."/>
            <person name="Andreopoulos W.B."/>
            <person name="Clum A."/>
            <person name="Lindquist E."/>
            <person name="Daum C."/>
            <person name="Northen T.R."/>
            <person name="Ramamoorthy G."/>
            <person name="Schmitz R.J."/>
            <person name="Gryganskyi A."/>
            <person name="Culley D."/>
            <person name="Magnuson J."/>
            <person name="James T.Y."/>
            <person name="O'Malley M.A."/>
            <person name="Stajich J.E."/>
            <person name="Spatafora J.W."/>
            <person name="Visel A."/>
            <person name="Grigoriev I.V."/>
        </authorList>
    </citation>
    <scope>NUCLEOTIDE SEQUENCE [LARGE SCALE GENOMIC DNA]</scope>
    <source>
        <strain evidence="2 3">NRRL Y-17943</strain>
    </source>
</reference>
<evidence type="ECO:0000313" key="3">
    <source>
        <dbReference type="Proteomes" id="UP000193218"/>
    </source>
</evidence>
<evidence type="ECO:0000256" key="1">
    <source>
        <dbReference type="SAM" id="MobiDB-lite"/>
    </source>
</evidence>
<feature type="compositionally biased region" description="Basic residues" evidence="1">
    <location>
        <begin position="64"/>
        <end position="82"/>
    </location>
</feature>